<comment type="caution">
    <text evidence="1">The sequence shown here is derived from an EMBL/GenBank/DDBJ whole genome shotgun (WGS) entry which is preliminary data.</text>
</comment>
<dbReference type="SUPFAM" id="SSF55729">
    <property type="entry name" value="Acyl-CoA N-acyltransferases (Nat)"/>
    <property type="match status" value="1"/>
</dbReference>
<sequence>MMTQNPILYRNESIPDLYLRLATWRDDAQLIELIKEVMPSNGMLLSFERFPSYLYAVQVQSKRPQSIVIVHEQRPDEVLGMLLVVWKDCYIDQQLRTMCYLCDLRFSPQLRGNRAMRLIMDYFKYNHPHDTLFQSIILSDNRYACEIFHAERPNYLTPYQYDLIYTYNVGRVKRSLVQDKYQVVELDESWIDALQYFLADMQVYYNFLPDYDFNEIVAKKRFWGDLKLEDFYLILDAEQQIVGVYGLWNQKKIKQIRVVKYDLKLLVFRPIYNLYTHFRGGFKLPKTRGMFDYLLMHSPICAPQHLDVFERMLSHAMQQTKLRQHKVFSLTLAESDPRRSVLKHLQSNAIQAKHAFHSFFDNPIAQLDRSKISYFDLCRM</sequence>
<dbReference type="InterPro" id="IPR016181">
    <property type="entry name" value="Acyl_CoA_acyltransferase"/>
</dbReference>
<dbReference type="AlphaFoldDB" id="A0A4V6NJ59"/>
<organism evidence="1 2">
    <name type="scientific">Acinetobacter calcoaceticus</name>
    <dbReference type="NCBI Taxonomy" id="471"/>
    <lineage>
        <taxon>Bacteria</taxon>
        <taxon>Pseudomonadati</taxon>
        <taxon>Pseudomonadota</taxon>
        <taxon>Gammaproteobacteria</taxon>
        <taxon>Moraxellales</taxon>
        <taxon>Moraxellaceae</taxon>
        <taxon>Acinetobacter</taxon>
        <taxon>Acinetobacter calcoaceticus/baumannii complex</taxon>
    </lineage>
</organism>
<dbReference type="OrthoDB" id="8984553at2"/>
<name>A0A4V6NJ59_ACICA</name>
<evidence type="ECO:0000313" key="1">
    <source>
        <dbReference type="EMBL" id="TCM60508.1"/>
    </source>
</evidence>
<proteinExistence type="predicted"/>
<keyword evidence="2" id="KW-1185">Reference proteome</keyword>
<protein>
    <recommendedName>
        <fullName evidence="3">N-acetyltransferase domain-containing protein</fullName>
    </recommendedName>
</protein>
<accession>A0A4V6NJ59</accession>
<evidence type="ECO:0008006" key="3">
    <source>
        <dbReference type="Google" id="ProtNLM"/>
    </source>
</evidence>
<gene>
    <name evidence="1" type="ORF">EC844_13235</name>
</gene>
<evidence type="ECO:0000313" key="2">
    <source>
        <dbReference type="Proteomes" id="UP000294963"/>
    </source>
</evidence>
<reference evidence="1 2" key="1">
    <citation type="submission" date="2019-03" db="EMBL/GenBank/DDBJ databases">
        <title>Genomic analyses of the natural microbiome of Caenorhabditis elegans.</title>
        <authorList>
            <person name="Samuel B."/>
        </authorList>
    </citation>
    <scope>NUCLEOTIDE SEQUENCE [LARGE SCALE GENOMIC DNA]</scope>
    <source>
        <strain evidence="1 2">JUb89</strain>
    </source>
</reference>
<dbReference type="Proteomes" id="UP000294963">
    <property type="component" value="Unassembled WGS sequence"/>
</dbReference>
<dbReference type="EMBL" id="SLVJ01000032">
    <property type="protein sequence ID" value="TCM60508.1"/>
    <property type="molecule type" value="Genomic_DNA"/>
</dbReference>